<evidence type="ECO:0000313" key="2">
    <source>
        <dbReference type="Proteomes" id="UP000634136"/>
    </source>
</evidence>
<dbReference type="PANTHER" id="PTHR33972">
    <property type="entry name" value="EXPRESSED PROTEIN"/>
    <property type="match status" value="1"/>
</dbReference>
<name>A0A834SN35_9FABA</name>
<keyword evidence="2" id="KW-1185">Reference proteome</keyword>
<reference evidence="1" key="1">
    <citation type="submission" date="2020-09" db="EMBL/GenBank/DDBJ databases">
        <title>Genome-Enabled Discovery of Anthraquinone Biosynthesis in Senna tora.</title>
        <authorList>
            <person name="Kang S.-H."/>
            <person name="Pandey R.P."/>
            <person name="Lee C.-M."/>
            <person name="Sim J.-S."/>
            <person name="Jeong J.-T."/>
            <person name="Choi B.-S."/>
            <person name="Jung M."/>
            <person name="Ginzburg D."/>
            <person name="Zhao K."/>
            <person name="Won S.Y."/>
            <person name="Oh T.-J."/>
            <person name="Yu Y."/>
            <person name="Kim N.-H."/>
            <person name="Lee O.R."/>
            <person name="Lee T.-H."/>
            <person name="Bashyal P."/>
            <person name="Kim T.-S."/>
            <person name="Lee W.-H."/>
            <person name="Kawkins C."/>
            <person name="Kim C.-K."/>
            <person name="Kim J.S."/>
            <person name="Ahn B.O."/>
            <person name="Rhee S.Y."/>
            <person name="Sohng J.K."/>
        </authorList>
    </citation>
    <scope>NUCLEOTIDE SEQUENCE</scope>
    <source>
        <tissue evidence="1">Leaf</tissue>
    </source>
</reference>
<dbReference type="EMBL" id="JAAIUW010000012">
    <property type="protein sequence ID" value="KAF7806656.1"/>
    <property type="molecule type" value="Genomic_DNA"/>
</dbReference>
<proteinExistence type="predicted"/>
<dbReference type="PANTHER" id="PTHR33972:SF25">
    <property type="entry name" value="GENOME ASSEMBLY, CHROMOSOME: A06"/>
    <property type="match status" value="1"/>
</dbReference>
<dbReference type="OrthoDB" id="1095098at2759"/>
<organism evidence="1 2">
    <name type="scientific">Senna tora</name>
    <dbReference type="NCBI Taxonomy" id="362788"/>
    <lineage>
        <taxon>Eukaryota</taxon>
        <taxon>Viridiplantae</taxon>
        <taxon>Streptophyta</taxon>
        <taxon>Embryophyta</taxon>
        <taxon>Tracheophyta</taxon>
        <taxon>Spermatophyta</taxon>
        <taxon>Magnoliopsida</taxon>
        <taxon>eudicotyledons</taxon>
        <taxon>Gunneridae</taxon>
        <taxon>Pentapetalae</taxon>
        <taxon>rosids</taxon>
        <taxon>fabids</taxon>
        <taxon>Fabales</taxon>
        <taxon>Fabaceae</taxon>
        <taxon>Caesalpinioideae</taxon>
        <taxon>Cassia clade</taxon>
        <taxon>Senna</taxon>
    </lineage>
</organism>
<comment type="caution">
    <text evidence="1">The sequence shown here is derived from an EMBL/GenBank/DDBJ whole genome shotgun (WGS) entry which is preliminary data.</text>
</comment>
<sequence>MARFVLRSLHRHAQFTASSTSSFRRPEVALSPCSLLHHRRHRSSKASKPQLIQIDLGSSSSSSMNEGEYEMALKRFDELIRRILVKKATPDWLPLRPGSSFWVPPRPSSPGSVVDLVEKLTSDLSDEQCLSIASLRGWPSSNFFIQEIESAHHGDADLEVHGPEETGLRIQIQVLTGPENVAQSEDEE</sequence>
<dbReference type="AlphaFoldDB" id="A0A834SN35"/>
<dbReference type="Proteomes" id="UP000634136">
    <property type="component" value="Unassembled WGS sequence"/>
</dbReference>
<gene>
    <name evidence="1" type="ORF">G2W53_038817</name>
</gene>
<accession>A0A834SN35</accession>
<protein>
    <submittedName>
        <fullName evidence="1">Uncharacterized protein</fullName>
    </submittedName>
</protein>
<evidence type="ECO:0000313" key="1">
    <source>
        <dbReference type="EMBL" id="KAF7806656.1"/>
    </source>
</evidence>